<feature type="transmembrane region" description="Helical" evidence="1">
    <location>
        <begin position="12"/>
        <end position="35"/>
    </location>
</feature>
<dbReference type="Pfam" id="PF13632">
    <property type="entry name" value="Glyco_trans_2_3"/>
    <property type="match status" value="1"/>
</dbReference>
<feature type="transmembrane region" description="Helical" evidence="1">
    <location>
        <begin position="47"/>
        <end position="73"/>
    </location>
</feature>
<dbReference type="EnsemblMetazoa" id="XM_050656460.1">
    <property type="protein sequence ID" value="XP_050512417.1"/>
    <property type="gene ID" value="LOC126888325"/>
</dbReference>
<feature type="transmembrane region" description="Helical" evidence="1">
    <location>
        <begin position="373"/>
        <end position="393"/>
    </location>
</feature>
<keyword evidence="4" id="KW-1185">Reference proteome</keyword>
<dbReference type="Proteomes" id="UP001652700">
    <property type="component" value="Unplaced"/>
</dbReference>
<evidence type="ECO:0000313" key="4">
    <source>
        <dbReference type="Proteomes" id="UP001652700"/>
    </source>
</evidence>
<dbReference type="GeneID" id="126888325"/>
<dbReference type="PANTHER" id="PTHR16779:SF1">
    <property type="entry name" value="BETA-1,4-MANNOSYLTRANSFERASE EGH"/>
    <property type="match status" value="1"/>
</dbReference>
<evidence type="ECO:0000313" key="3">
    <source>
        <dbReference type="EnsemblMetazoa" id="XP_050512417.1"/>
    </source>
</evidence>
<feature type="domain" description="Glycosyltransferase 2-like" evidence="2">
    <location>
        <begin position="181"/>
        <end position="393"/>
    </location>
</feature>
<proteinExistence type="predicted"/>
<organism evidence="3 4">
    <name type="scientific">Diabrotica virgifera virgifera</name>
    <name type="common">western corn rootworm</name>
    <dbReference type="NCBI Taxonomy" id="50390"/>
    <lineage>
        <taxon>Eukaryota</taxon>
        <taxon>Metazoa</taxon>
        <taxon>Ecdysozoa</taxon>
        <taxon>Arthropoda</taxon>
        <taxon>Hexapoda</taxon>
        <taxon>Insecta</taxon>
        <taxon>Pterygota</taxon>
        <taxon>Neoptera</taxon>
        <taxon>Endopterygota</taxon>
        <taxon>Coleoptera</taxon>
        <taxon>Polyphaga</taxon>
        <taxon>Cucujiformia</taxon>
        <taxon>Chrysomeloidea</taxon>
        <taxon>Chrysomelidae</taxon>
        <taxon>Galerucinae</taxon>
        <taxon>Diabroticina</taxon>
        <taxon>Diabroticites</taxon>
        <taxon>Diabrotica</taxon>
    </lineage>
</organism>
<dbReference type="RefSeq" id="XP_050512417.1">
    <property type="nucleotide sequence ID" value="XM_050656460.1"/>
</dbReference>
<dbReference type="InterPro" id="IPR027389">
    <property type="entry name" value="B_mannosylTrfase_Bre-3/Egh"/>
</dbReference>
<keyword evidence="1" id="KW-1133">Transmembrane helix</keyword>
<keyword evidence="1" id="KW-0472">Membrane</keyword>
<keyword evidence="1" id="KW-0812">Transmembrane</keyword>
<name>A0ABM5KQF4_DIAVI</name>
<dbReference type="InterPro" id="IPR029044">
    <property type="entry name" value="Nucleotide-diphossugar_trans"/>
</dbReference>
<evidence type="ECO:0000256" key="1">
    <source>
        <dbReference type="SAM" id="Phobius"/>
    </source>
</evidence>
<dbReference type="SUPFAM" id="SSF53448">
    <property type="entry name" value="Nucleotide-diphospho-sugar transferases"/>
    <property type="match status" value="1"/>
</dbReference>
<evidence type="ECO:0000259" key="2">
    <source>
        <dbReference type="Pfam" id="PF13632"/>
    </source>
</evidence>
<dbReference type="InterPro" id="IPR001173">
    <property type="entry name" value="Glyco_trans_2-like"/>
</dbReference>
<reference evidence="3" key="1">
    <citation type="submission" date="2025-05" db="UniProtKB">
        <authorList>
            <consortium name="EnsemblMetazoa"/>
        </authorList>
    </citation>
    <scope>IDENTIFICATION</scope>
</reference>
<protein>
    <recommendedName>
        <fullName evidence="2">Glycosyltransferase 2-like domain-containing protein</fullName>
    </recommendedName>
</protein>
<sequence length="457" mass="51862">MTTLTSKIKHSVHCCAFFVLFAFYYVIMVLPITNIDPWKEYGYVQSIVLYILSCIYLISVPQMLVMAMGLLYFNQFPDKETLNGSLPLAPFLCFRVVTRGSYPDLVKDNVKRNFKQCEALGLENFIFEVVTDNPIGIIEENKIREIIVPSEYRTATGVLYKARALQYALEDKVNVLQNDDWIVHLDEETLLTESSIIGIVNFVLNGEHQIGQGAISYVDDEIVNILTTLLDSFRITDDFGSLQFQLRVLHRPIFSIKGSFLVVQNSVEREVSFDHGIESCIAEDNFFATTAAGKGYKFNFIQGLMVEKSAFTLSDFIKQRTRWSQGLLLLLKSSRISPKNKLMLYFSSFPVFAAPLILVSCLVLPFFPLPTHPIINVLKASSASVFSYTYIFGVVKSFDFRRFGIIKVILLAIGSYLLLPFTGILQSIIAIRCIFGRKDQFYIVNKNMKDAISLQKV</sequence>
<accession>A0ABM5KQF4</accession>
<feature type="transmembrane region" description="Helical" evidence="1">
    <location>
        <begin position="342"/>
        <end position="367"/>
    </location>
</feature>
<feature type="transmembrane region" description="Helical" evidence="1">
    <location>
        <begin position="405"/>
        <end position="429"/>
    </location>
</feature>
<dbReference type="PANTHER" id="PTHR16779">
    <property type="entry name" value="BETA-1,4-MANNOSYLTRANSFERASE EGH"/>
    <property type="match status" value="1"/>
</dbReference>